<dbReference type="AlphaFoldDB" id="B0WEU1"/>
<dbReference type="GO" id="GO:0000398">
    <property type="term" value="P:mRNA splicing, via spliceosome"/>
    <property type="evidence" value="ECO:0007669"/>
    <property type="project" value="TreeGrafter"/>
</dbReference>
<name>B0WEU1_CULQU</name>
<sequence length="156" mass="17733">MLASRAIWAFSQYSSSPHILVDDKLSFEADKTLLCSVKDSIVQGFQSSRLFRLPHGHTPPHGTVSLRLSASLRRLRFLREHRPCPATCPRHPGCARLRFPAIDSFGFDTDLRTHTQGLAFCLSVFHYWQIVPGDPLGKSIAIRPLERNRYSNHPNR</sequence>
<protein>
    <submittedName>
        <fullName evidence="2">Eftud2 protein</fullName>
    </submittedName>
</protein>
<dbReference type="InterPro" id="IPR035647">
    <property type="entry name" value="EFG_III/V"/>
</dbReference>
<dbReference type="EnsemblMetazoa" id="CPIJ005676-RA">
    <property type="protein sequence ID" value="CPIJ005676-PA"/>
    <property type="gene ID" value="CPIJ005676"/>
</dbReference>
<dbReference type="VEuPathDB" id="VectorBase:CPIJ005676"/>
<dbReference type="InParanoid" id="B0WEU1"/>
<dbReference type="GO" id="GO:0071007">
    <property type="term" value="C:U2-type catalytic step 2 spliceosome"/>
    <property type="evidence" value="ECO:0007669"/>
    <property type="project" value="TreeGrafter"/>
</dbReference>
<gene>
    <name evidence="3" type="primary">6037299</name>
    <name evidence="2" type="ORF">CpipJ_CPIJ005676</name>
</gene>
<dbReference type="InterPro" id="IPR014721">
    <property type="entry name" value="Ribsml_uS5_D2-typ_fold_subgr"/>
</dbReference>
<dbReference type="Proteomes" id="UP000002320">
    <property type="component" value="Unassembled WGS sequence"/>
</dbReference>
<evidence type="ECO:0000259" key="1">
    <source>
        <dbReference type="Pfam" id="PF00679"/>
    </source>
</evidence>
<dbReference type="eggNOG" id="KOG0468">
    <property type="taxonomic scope" value="Eukaryota"/>
</dbReference>
<dbReference type="Gene3D" id="3.30.70.240">
    <property type="match status" value="1"/>
</dbReference>
<dbReference type="HOGENOM" id="CLU_1688479_0_0_1"/>
<dbReference type="EMBL" id="DS231911">
    <property type="protein sequence ID" value="EDS45854.1"/>
    <property type="molecule type" value="Genomic_DNA"/>
</dbReference>
<dbReference type="GO" id="GO:0003924">
    <property type="term" value="F:GTPase activity"/>
    <property type="evidence" value="ECO:0007669"/>
    <property type="project" value="TreeGrafter"/>
</dbReference>
<dbReference type="SUPFAM" id="SSF54980">
    <property type="entry name" value="EF-G C-terminal domain-like"/>
    <property type="match status" value="1"/>
</dbReference>
<dbReference type="KEGG" id="cqu:CpipJ_CPIJ005676"/>
<proteinExistence type="predicted"/>
<dbReference type="STRING" id="7176.B0WEU1"/>
<dbReference type="GO" id="GO:0005829">
    <property type="term" value="C:cytosol"/>
    <property type="evidence" value="ECO:0007669"/>
    <property type="project" value="TreeGrafter"/>
</dbReference>
<dbReference type="GO" id="GO:0030623">
    <property type="term" value="F:U5 snRNA binding"/>
    <property type="evidence" value="ECO:0007669"/>
    <property type="project" value="TreeGrafter"/>
</dbReference>
<dbReference type="PANTHER" id="PTHR42908:SF6">
    <property type="entry name" value="116 KDA U5 SMALL NUCLEAR RIBONUCLEOPROTEIN COMPONENT"/>
    <property type="match status" value="1"/>
</dbReference>
<dbReference type="PANTHER" id="PTHR42908">
    <property type="entry name" value="TRANSLATION ELONGATION FACTOR-RELATED"/>
    <property type="match status" value="1"/>
</dbReference>
<dbReference type="Gene3D" id="3.30.230.10">
    <property type="match status" value="1"/>
</dbReference>
<dbReference type="GO" id="GO:0046540">
    <property type="term" value="C:U4/U6 x U5 tri-snRNP complex"/>
    <property type="evidence" value="ECO:0007669"/>
    <property type="project" value="TreeGrafter"/>
</dbReference>
<keyword evidence="4" id="KW-1185">Reference proteome</keyword>
<dbReference type="OrthoDB" id="364892at2759"/>
<feature type="domain" description="Elongation factor EFG" evidence="1">
    <location>
        <begin position="96"/>
        <end position="136"/>
    </location>
</feature>
<accession>B0WEU1</accession>
<dbReference type="Pfam" id="PF00679">
    <property type="entry name" value="EFG_C"/>
    <property type="match status" value="1"/>
</dbReference>
<dbReference type="VEuPathDB" id="VectorBase:CQUJHB005672"/>
<dbReference type="InterPro" id="IPR000640">
    <property type="entry name" value="EFG_V-like"/>
</dbReference>
<evidence type="ECO:0000313" key="3">
    <source>
        <dbReference type="EnsemblMetazoa" id="CPIJ005676-PA"/>
    </source>
</evidence>
<evidence type="ECO:0000313" key="2">
    <source>
        <dbReference type="EMBL" id="EDS45854.1"/>
    </source>
</evidence>
<organism>
    <name type="scientific">Culex quinquefasciatus</name>
    <name type="common">Southern house mosquito</name>
    <name type="synonym">Culex pungens</name>
    <dbReference type="NCBI Taxonomy" id="7176"/>
    <lineage>
        <taxon>Eukaryota</taxon>
        <taxon>Metazoa</taxon>
        <taxon>Ecdysozoa</taxon>
        <taxon>Arthropoda</taxon>
        <taxon>Hexapoda</taxon>
        <taxon>Insecta</taxon>
        <taxon>Pterygota</taxon>
        <taxon>Neoptera</taxon>
        <taxon>Endopterygota</taxon>
        <taxon>Diptera</taxon>
        <taxon>Nematocera</taxon>
        <taxon>Culicoidea</taxon>
        <taxon>Culicidae</taxon>
        <taxon>Culicinae</taxon>
        <taxon>Culicini</taxon>
        <taxon>Culex</taxon>
        <taxon>Culex</taxon>
    </lineage>
</organism>
<evidence type="ECO:0000313" key="4">
    <source>
        <dbReference type="Proteomes" id="UP000002320"/>
    </source>
</evidence>
<reference evidence="2" key="1">
    <citation type="submission" date="2007-03" db="EMBL/GenBank/DDBJ databases">
        <title>Annotation of Culex pipiens quinquefasciatus.</title>
        <authorList>
            <consortium name="The Broad Institute Genome Sequencing Platform"/>
            <person name="Atkinson P.W."/>
            <person name="Hemingway J."/>
            <person name="Christensen B.M."/>
            <person name="Higgs S."/>
            <person name="Kodira C."/>
            <person name="Hannick L."/>
            <person name="Megy K."/>
            <person name="O'Leary S."/>
            <person name="Pearson M."/>
            <person name="Haas B.J."/>
            <person name="Mauceli E."/>
            <person name="Wortman J.R."/>
            <person name="Lee N.H."/>
            <person name="Guigo R."/>
            <person name="Stanke M."/>
            <person name="Alvarado L."/>
            <person name="Amedeo P."/>
            <person name="Antoine C.H."/>
            <person name="Arensburger P."/>
            <person name="Bidwell S.L."/>
            <person name="Crawford M."/>
            <person name="Camaro F."/>
            <person name="Devon K."/>
            <person name="Engels R."/>
            <person name="Hammond M."/>
            <person name="Howarth C."/>
            <person name="Koehrsen M."/>
            <person name="Lawson D."/>
            <person name="Montgomery P."/>
            <person name="Nene V."/>
            <person name="Nusbaum C."/>
            <person name="Puiu D."/>
            <person name="Romero-Severson J."/>
            <person name="Severson D.W."/>
            <person name="Shumway M."/>
            <person name="Sisk P."/>
            <person name="Stolte C."/>
            <person name="Zeng Q."/>
            <person name="Eisenstadt E."/>
            <person name="Fraser-Liggett C."/>
            <person name="Strausberg R."/>
            <person name="Galagan J."/>
            <person name="Birren B."/>
            <person name="Collins F.H."/>
        </authorList>
    </citation>
    <scope>NUCLEOTIDE SEQUENCE [LARGE SCALE GENOMIC DNA]</scope>
    <source>
        <strain evidence="2">JHB</strain>
    </source>
</reference>
<reference evidence="3" key="2">
    <citation type="submission" date="2020-05" db="UniProtKB">
        <authorList>
            <consortium name="EnsemblMetazoa"/>
        </authorList>
    </citation>
    <scope>IDENTIFICATION</scope>
    <source>
        <strain evidence="3">JHB</strain>
    </source>
</reference>